<keyword evidence="4" id="KW-1185">Reference proteome</keyword>
<dbReference type="SUPFAM" id="SSF47616">
    <property type="entry name" value="GST C-terminal domain-like"/>
    <property type="match status" value="1"/>
</dbReference>
<gene>
    <name evidence="3" type="ORF">ISP25_17285</name>
</gene>
<proteinExistence type="predicted"/>
<dbReference type="PANTHER" id="PTHR44051:SF9">
    <property type="entry name" value="GLUTATHIONE S-TRANSFERASE 1"/>
    <property type="match status" value="1"/>
</dbReference>
<dbReference type="InterPro" id="IPR004046">
    <property type="entry name" value="GST_C"/>
</dbReference>
<dbReference type="Gene3D" id="3.40.30.10">
    <property type="entry name" value="Glutaredoxin"/>
    <property type="match status" value="1"/>
</dbReference>
<name>A0ABW8J9E0_9GAMM</name>
<feature type="domain" description="GST N-terminal" evidence="1">
    <location>
        <begin position="1"/>
        <end position="83"/>
    </location>
</feature>
<dbReference type="InterPro" id="IPR010987">
    <property type="entry name" value="Glutathione-S-Trfase_C-like"/>
</dbReference>
<dbReference type="Pfam" id="PF00043">
    <property type="entry name" value="GST_C"/>
    <property type="match status" value="1"/>
</dbReference>
<organism evidence="3 4">
    <name type="scientific">Rhodanobacter hydrolyticus</name>
    <dbReference type="NCBI Taxonomy" id="2250595"/>
    <lineage>
        <taxon>Bacteria</taxon>
        <taxon>Pseudomonadati</taxon>
        <taxon>Pseudomonadota</taxon>
        <taxon>Gammaproteobacteria</taxon>
        <taxon>Lysobacterales</taxon>
        <taxon>Rhodanobacteraceae</taxon>
        <taxon>Rhodanobacter</taxon>
    </lineage>
</organism>
<evidence type="ECO:0000313" key="3">
    <source>
        <dbReference type="EMBL" id="MFK2878828.1"/>
    </source>
</evidence>
<dbReference type="PROSITE" id="PS50405">
    <property type="entry name" value="GST_CTER"/>
    <property type="match status" value="1"/>
</dbReference>
<dbReference type="Proteomes" id="UP001620339">
    <property type="component" value="Unassembled WGS sequence"/>
</dbReference>
<dbReference type="SFLD" id="SFLDG00358">
    <property type="entry name" value="Main_(cytGST)"/>
    <property type="match status" value="1"/>
</dbReference>
<dbReference type="InterPro" id="IPR004045">
    <property type="entry name" value="Glutathione_S-Trfase_N"/>
</dbReference>
<protein>
    <submittedName>
        <fullName evidence="3">Glutathione S-transferase family protein</fullName>
    </submittedName>
</protein>
<dbReference type="Pfam" id="PF13417">
    <property type="entry name" value="GST_N_3"/>
    <property type="match status" value="1"/>
</dbReference>
<evidence type="ECO:0000313" key="4">
    <source>
        <dbReference type="Proteomes" id="UP001620339"/>
    </source>
</evidence>
<dbReference type="CDD" id="cd00570">
    <property type="entry name" value="GST_N_family"/>
    <property type="match status" value="1"/>
</dbReference>
<dbReference type="PROSITE" id="PS51354">
    <property type="entry name" value="GLUTAREDOXIN_2"/>
    <property type="match status" value="1"/>
</dbReference>
<evidence type="ECO:0000259" key="1">
    <source>
        <dbReference type="PROSITE" id="PS50404"/>
    </source>
</evidence>
<comment type="caution">
    <text evidence="3">The sequence shown here is derived from an EMBL/GenBank/DDBJ whole genome shotgun (WGS) entry which is preliminary data.</text>
</comment>
<dbReference type="SFLD" id="SFLDS00019">
    <property type="entry name" value="Glutathione_Transferase_(cytos"/>
    <property type="match status" value="1"/>
</dbReference>
<dbReference type="PROSITE" id="PS50404">
    <property type="entry name" value="GST_NTER"/>
    <property type="match status" value="1"/>
</dbReference>
<sequence length="215" mass="24849">MSLLLYMHPLSSFCHKVLIALYENDTPFEPRMVRLDDEASREDFRKVWPILRFPVLRDETRGRTVPESSIIIEYLALHYPGRTTLVPIGPQAALAVRERDRFFDLYLHVPTQKIITDRMRPEGGHDPIGVDQARTQLRTAYALLDQEMSQRTWAAGNEFTMADCAAAPPLFYSAWAEPVDDFPHIAAYRQRLMERPSFARALREAEPYLQFVPKA</sequence>
<evidence type="ECO:0000259" key="2">
    <source>
        <dbReference type="PROSITE" id="PS50405"/>
    </source>
</evidence>
<reference evidence="3 4" key="1">
    <citation type="submission" date="2020-10" db="EMBL/GenBank/DDBJ databases">
        <title>Phylogeny of dyella-like bacteria.</title>
        <authorList>
            <person name="Fu J."/>
        </authorList>
    </citation>
    <scope>NUCLEOTIDE SEQUENCE [LARGE SCALE GENOMIC DNA]</scope>
    <source>
        <strain evidence="3 4">KACC 19113</strain>
    </source>
</reference>
<dbReference type="InterPro" id="IPR040079">
    <property type="entry name" value="Glutathione_S-Trfase"/>
</dbReference>
<dbReference type="EMBL" id="JADIKK010000008">
    <property type="protein sequence ID" value="MFK2878828.1"/>
    <property type="molecule type" value="Genomic_DNA"/>
</dbReference>
<dbReference type="Gene3D" id="1.20.1050.10">
    <property type="match status" value="1"/>
</dbReference>
<dbReference type="SUPFAM" id="SSF52833">
    <property type="entry name" value="Thioredoxin-like"/>
    <property type="match status" value="1"/>
</dbReference>
<dbReference type="CDD" id="cd00299">
    <property type="entry name" value="GST_C_family"/>
    <property type="match status" value="1"/>
</dbReference>
<dbReference type="InterPro" id="IPR036282">
    <property type="entry name" value="Glutathione-S-Trfase_C_sf"/>
</dbReference>
<dbReference type="InterPro" id="IPR036249">
    <property type="entry name" value="Thioredoxin-like_sf"/>
</dbReference>
<feature type="domain" description="GST C-terminal" evidence="2">
    <location>
        <begin position="89"/>
        <end position="211"/>
    </location>
</feature>
<dbReference type="RefSeq" id="WP_404615685.1">
    <property type="nucleotide sequence ID" value="NZ_JADIKK010000008.1"/>
</dbReference>
<accession>A0ABW8J9E0</accession>
<dbReference type="PANTHER" id="PTHR44051">
    <property type="entry name" value="GLUTATHIONE S-TRANSFERASE-RELATED"/>
    <property type="match status" value="1"/>
</dbReference>